<dbReference type="Proteomes" id="UP000657918">
    <property type="component" value="Unassembled WGS sequence"/>
</dbReference>
<proteinExistence type="predicted"/>
<organism evidence="1 2">
    <name type="scientific">Salix dunnii</name>
    <dbReference type="NCBI Taxonomy" id="1413687"/>
    <lineage>
        <taxon>Eukaryota</taxon>
        <taxon>Viridiplantae</taxon>
        <taxon>Streptophyta</taxon>
        <taxon>Embryophyta</taxon>
        <taxon>Tracheophyta</taxon>
        <taxon>Spermatophyta</taxon>
        <taxon>Magnoliopsida</taxon>
        <taxon>eudicotyledons</taxon>
        <taxon>Gunneridae</taxon>
        <taxon>Pentapetalae</taxon>
        <taxon>rosids</taxon>
        <taxon>fabids</taxon>
        <taxon>Malpighiales</taxon>
        <taxon>Salicaceae</taxon>
        <taxon>Saliceae</taxon>
        <taxon>Salix</taxon>
    </lineage>
</organism>
<dbReference type="AlphaFoldDB" id="A0A835JVG0"/>
<evidence type="ECO:0000313" key="2">
    <source>
        <dbReference type="Proteomes" id="UP000657918"/>
    </source>
</evidence>
<gene>
    <name evidence="1" type="ORF">SADUNF_Sadunf09G0058000</name>
</gene>
<reference evidence="1 2" key="1">
    <citation type="submission" date="2020-10" db="EMBL/GenBank/DDBJ databases">
        <title>Plant Genome Project.</title>
        <authorList>
            <person name="Zhang R.-G."/>
        </authorList>
    </citation>
    <scope>NUCLEOTIDE SEQUENCE [LARGE SCALE GENOMIC DNA]</scope>
    <source>
        <strain evidence="1">FAFU-HL-1</strain>
        <tissue evidence="1">Leaf</tissue>
    </source>
</reference>
<name>A0A835JVG0_9ROSI</name>
<sequence length="303" mass="34683">MENIFSSRLSRTYPIYYIHTYEYNYPDQYTYTVMNFTLVTLLVWGLLDLVSHGQVDRKEIILGAGHADQHKPSSFEETRVTVFTSYQTEDSNLVKAIHLDHGFSLSDQAQAVMSYFFNHVVDGVTFLISDSTNITKRELHLDELIHYRILSIQVEEKSKNSSGEMVTLRDVKDSADSNCSWRNLIQTTLPGNFITYLILHFSSFCSAPNPGELCSGRICFVPQRPDLDLSVNLVCLALRARNPMERQHDPTSKGKGCRKQTMMFQLRRGSRQRKQPRTSLSSVGVHGLKIGVYVYQYSAQSRF</sequence>
<keyword evidence="2" id="KW-1185">Reference proteome</keyword>
<dbReference type="EMBL" id="JADGMS010000009">
    <property type="protein sequence ID" value="KAF9675684.1"/>
    <property type="molecule type" value="Genomic_DNA"/>
</dbReference>
<accession>A0A835JVG0</accession>
<comment type="caution">
    <text evidence="1">The sequence shown here is derived from an EMBL/GenBank/DDBJ whole genome shotgun (WGS) entry which is preliminary data.</text>
</comment>
<protein>
    <submittedName>
        <fullName evidence="1">Uncharacterized protein</fullName>
    </submittedName>
</protein>
<evidence type="ECO:0000313" key="1">
    <source>
        <dbReference type="EMBL" id="KAF9675684.1"/>
    </source>
</evidence>